<name>A0A6M3KC15_9ZZZZ</name>
<evidence type="ECO:0000313" key="2">
    <source>
        <dbReference type="EMBL" id="QJA91775.1"/>
    </source>
</evidence>
<gene>
    <name evidence="1" type="ORF">MM415A00936_0014</name>
    <name evidence="2" type="ORF">MM415B03259_0007</name>
</gene>
<dbReference type="AlphaFoldDB" id="A0A6M3KC15"/>
<dbReference type="EMBL" id="MT143012">
    <property type="protein sequence ID" value="QJA91775.1"/>
    <property type="molecule type" value="Genomic_DNA"/>
</dbReference>
<reference evidence="1" key="1">
    <citation type="submission" date="2020-03" db="EMBL/GenBank/DDBJ databases">
        <title>The deep terrestrial virosphere.</title>
        <authorList>
            <person name="Holmfeldt K."/>
            <person name="Nilsson E."/>
            <person name="Simone D."/>
            <person name="Lopez-Fernandez M."/>
            <person name="Wu X."/>
            <person name="de Brujin I."/>
            <person name="Lundin D."/>
            <person name="Andersson A."/>
            <person name="Bertilsson S."/>
            <person name="Dopson M."/>
        </authorList>
    </citation>
    <scope>NUCLEOTIDE SEQUENCE</scope>
    <source>
        <strain evidence="1">MM415A00936</strain>
        <strain evidence="2">MM415B03259</strain>
    </source>
</reference>
<dbReference type="EMBL" id="MT142371">
    <property type="protein sequence ID" value="QJA79204.1"/>
    <property type="molecule type" value="Genomic_DNA"/>
</dbReference>
<accession>A0A6M3KC15</accession>
<evidence type="ECO:0000313" key="1">
    <source>
        <dbReference type="EMBL" id="QJA79204.1"/>
    </source>
</evidence>
<proteinExistence type="predicted"/>
<sequence length="262" mass="28928">MNRYILFSIVLILSVHVSAGSSTVSGYSIQPVIFAAGDTPFSLPDLDYVSLVNSNFKTVQSFYSDQLDGKTFSVNPAIFYRSPSFTYDLILSGGPERYFSVTGVLESLVAYDLPACNNHTVYFLISPTPEIPTGMFGSEWRGCDYINPGMASIGGYTGVLPASSDWWSDDLLEQQGIIAHELGHILGARCIGICDEWGHPRDYLVDDIMFAWWSFGTGGTFSASERAGLLESPFIFDQSVNKEKKYNKKFGTIRGRARSHNS</sequence>
<protein>
    <submittedName>
        <fullName evidence="1">Uncharacterized protein</fullName>
    </submittedName>
</protein>
<organism evidence="1">
    <name type="scientific">viral metagenome</name>
    <dbReference type="NCBI Taxonomy" id="1070528"/>
    <lineage>
        <taxon>unclassified sequences</taxon>
        <taxon>metagenomes</taxon>
        <taxon>organismal metagenomes</taxon>
    </lineage>
</organism>
<dbReference type="SUPFAM" id="SSF55486">
    <property type="entry name" value="Metalloproteases ('zincins'), catalytic domain"/>
    <property type="match status" value="1"/>
</dbReference>